<reference evidence="22 23" key="1">
    <citation type="journal article" date="2023" name="Sci. Data">
        <title>Genome assembly of the Korean intertidal mud-creeper Batillaria attramentaria.</title>
        <authorList>
            <person name="Patra A.K."/>
            <person name="Ho P.T."/>
            <person name="Jun S."/>
            <person name="Lee S.J."/>
            <person name="Kim Y."/>
            <person name="Won Y.J."/>
        </authorList>
    </citation>
    <scope>NUCLEOTIDE SEQUENCE [LARGE SCALE GENOMIC DNA]</scope>
    <source>
        <strain evidence="22">Wonlab-2016</strain>
    </source>
</reference>
<evidence type="ECO:0000256" key="19">
    <source>
        <dbReference type="ARBA" id="ARBA00059245"/>
    </source>
</evidence>
<dbReference type="EMBL" id="JACVVK020000239">
    <property type="protein sequence ID" value="KAK7482749.1"/>
    <property type="molecule type" value="Genomic_DNA"/>
</dbReference>
<organism evidence="22 23">
    <name type="scientific">Batillaria attramentaria</name>
    <dbReference type="NCBI Taxonomy" id="370345"/>
    <lineage>
        <taxon>Eukaryota</taxon>
        <taxon>Metazoa</taxon>
        <taxon>Spiralia</taxon>
        <taxon>Lophotrochozoa</taxon>
        <taxon>Mollusca</taxon>
        <taxon>Gastropoda</taxon>
        <taxon>Caenogastropoda</taxon>
        <taxon>Sorbeoconcha</taxon>
        <taxon>Cerithioidea</taxon>
        <taxon>Batillariidae</taxon>
        <taxon>Batillaria</taxon>
    </lineage>
</organism>
<dbReference type="InterPro" id="IPR003378">
    <property type="entry name" value="Fringe-like_glycosylTrfase"/>
</dbReference>
<comment type="cofactor">
    <cofactor evidence="1">
        <name>Mn(2+)</name>
        <dbReference type="ChEBI" id="CHEBI:29035"/>
    </cofactor>
</comment>
<evidence type="ECO:0000256" key="5">
    <source>
        <dbReference type="ARBA" id="ARBA00011748"/>
    </source>
</evidence>
<keyword evidence="13 20" id="KW-1133">Transmembrane helix</keyword>
<comment type="function">
    <text evidence="19">Glycosyltransferase that generates the core 1 O-glycan Gal-beta1-3GalNAc-alpha1-Ser/Thr (T antigen), which is a precursor for many extended O-glycans in glycoproteins.</text>
</comment>
<comment type="similarity">
    <text evidence="4">Belongs to the glycosyltransferase 31 family. Beta3-Gal-T subfamily.</text>
</comment>
<keyword evidence="10" id="KW-0479">Metal-binding</keyword>
<evidence type="ECO:0000313" key="22">
    <source>
        <dbReference type="EMBL" id="KAK7482749.1"/>
    </source>
</evidence>
<dbReference type="GO" id="GO:0030145">
    <property type="term" value="F:manganese ion binding"/>
    <property type="evidence" value="ECO:0007669"/>
    <property type="project" value="UniProtKB-ARBA"/>
</dbReference>
<dbReference type="GO" id="GO:0000166">
    <property type="term" value="F:nucleotide binding"/>
    <property type="evidence" value="ECO:0007669"/>
    <property type="project" value="UniProtKB-KW"/>
</dbReference>
<comment type="pathway">
    <text evidence="3">Protein modification; protein glycosylation.</text>
</comment>
<gene>
    <name evidence="22" type="ORF">BaRGS_00026047</name>
</gene>
<evidence type="ECO:0000313" key="23">
    <source>
        <dbReference type="Proteomes" id="UP001519460"/>
    </source>
</evidence>
<dbReference type="AlphaFoldDB" id="A0ABD0K6A1"/>
<evidence type="ECO:0000256" key="8">
    <source>
        <dbReference type="ARBA" id="ARBA00022679"/>
    </source>
</evidence>
<evidence type="ECO:0000256" key="6">
    <source>
        <dbReference type="ARBA" id="ARBA00012557"/>
    </source>
</evidence>
<accession>A0ABD0K6A1</accession>
<evidence type="ECO:0000256" key="16">
    <source>
        <dbReference type="ARBA" id="ARBA00023180"/>
    </source>
</evidence>
<evidence type="ECO:0000256" key="11">
    <source>
        <dbReference type="ARBA" id="ARBA00022741"/>
    </source>
</evidence>
<dbReference type="GO" id="GO:0016263">
    <property type="term" value="F:glycoprotein-N-acetylgalactosamine 3-beta-galactosyltransferase activity"/>
    <property type="evidence" value="ECO:0007669"/>
    <property type="project" value="UniProtKB-EC"/>
</dbReference>
<feature type="domain" description="Fringe-like glycosyltransferase" evidence="21">
    <location>
        <begin position="99"/>
        <end position="252"/>
    </location>
</feature>
<evidence type="ECO:0000256" key="18">
    <source>
        <dbReference type="ARBA" id="ARBA00040898"/>
    </source>
</evidence>
<keyword evidence="16" id="KW-0325">Glycoprotein</keyword>
<comment type="subcellular location">
    <subcellularLocation>
        <location evidence="2">Membrane</location>
        <topology evidence="2">Single-pass type II membrane protein</topology>
    </subcellularLocation>
</comment>
<evidence type="ECO:0000256" key="3">
    <source>
        <dbReference type="ARBA" id="ARBA00004922"/>
    </source>
</evidence>
<dbReference type="PANTHER" id="PTHR23033">
    <property type="entry name" value="BETA1,3-GALACTOSYLTRANSFERASE"/>
    <property type="match status" value="1"/>
</dbReference>
<dbReference type="GO" id="GO:0016020">
    <property type="term" value="C:membrane"/>
    <property type="evidence" value="ECO:0007669"/>
    <property type="project" value="UniProtKB-SubCell"/>
</dbReference>
<dbReference type="InterPro" id="IPR026050">
    <property type="entry name" value="C1GALT1/C1GALT1_chp1"/>
</dbReference>
<dbReference type="FunFam" id="3.90.550.50:FF:000017">
    <property type="entry name" value="Glycoprotein-N-acetylgalactosamine 3-beta-galactosyltransferase 1"/>
    <property type="match status" value="1"/>
</dbReference>
<dbReference type="Proteomes" id="UP001519460">
    <property type="component" value="Unassembled WGS sequence"/>
</dbReference>
<feature type="transmembrane region" description="Helical" evidence="20">
    <location>
        <begin position="6"/>
        <end position="27"/>
    </location>
</feature>
<evidence type="ECO:0000256" key="7">
    <source>
        <dbReference type="ARBA" id="ARBA00022676"/>
    </source>
</evidence>
<evidence type="ECO:0000256" key="4">
    <source>
        <dbReference type="ARBA" id="ARBA00006462"/>
    </source>
</evidence>
<dbReference type="EC" id="2.4.1.122" evidence="6"/>
<keyword evidence="7" id="KW-0328">Glycosyltransferase</keyword>
<keyword evidence="11" id="KW-0547">Nucleotide-binding</keyword>
<evidence type="ECO:0000256" key="9">
    <source>
        <dbReference type="ARBA" id="ARBA00022692"/>
    </source>
</evidence>
<evidence type="ECO:0000256" key="15">
    <source>
        <dbReference type="ARBA" id="ARBA00023157"/>
    </source>
</evidence>
<keyword evidence="23" id="KW-1185">Reference proteome</keyword>
<evidence type="ECO:0000256" key="14">
    <source>
        <dbReference type="ARBA" id="ARBA00023136"/>
    </source>
</evidence>
<evidence type="ECO:0000256" key="20">
    <source>
        <dbReference type="SAM" id="Phobius"/>
    </source>
</evidence>
<name>A0ABD0K6A1_9CAEN</name>
<keyword evidence="12" id="KW-0735">Signal-anchor</keyword>
<proteinExistence type="inferred from homology"/>
<evidence type="ECO:0000256" key="17">
    <source>
        <dbReference type="ARBA" id="ARBA00023211"/>
    </source>
</evidence>
<evidence type="ECO:0000256" key="10">
    <source>
        <dbReference type="ARBA" id="ARBA00022723"/>
    </source>
</evidence>
<comment type="subunit">
    <text evidence="5">Homodimer; disulfide-linked.</text>
</comment>
<evidence type="ECO:0000256" key="2">
    <source>
        <dbReference type="ARBA" id="ARBA00004606"/>
    </source>
</evidence>
<dbReference type="PANTHER" id="PTHR23033:SF14">
    <property type="entry name" value="GLYCOPROTEIN-N-ACETYLGALACTOSAMINE 3-BETA-GALACTOSYLTRANSFERASE 1-RELATED"/>
    <property type="match status" value="1"/>
</dbReference>
<keyword evidence="15" id="KW-1015">Disulfide bond</keyword>
<keyword evidence="9 20" id="KW-0812">Transmembrane</keyword>
<evidence type="ECO:0000256" key="13">
    <source>
        <dbReference type="ARBA" id="ARBA00022989"/>
    </source>
</evidence>
<keyword evidence="17" id="KW-0464">Manganese</keyword>
<evidence type="ECO:0000259" key="21">
    <source>
        <dbReference type="Pfam" id="PF02434"/>
    </source>
</evidence>
<protein>
    <recommendedName>
        <fullName evidence="18">Glycoprotein-N-acetylgalactosamine 3-beta-galactosyltransferase 1</fullName>
        <ecNumber evidence="6">2.4.1.122</ecNumber>
    </recommendedName>
</protein>
<evidence type="ECO:0000256" key="12">
    <source>
        <dbReference type="ARBA" id="ARBA00022968"/>
    </source>
</evidence>
<keyword evidence="14 20" id="KW-0472">Membrane</keyword>
<dbReference type="Gene3D" id="3.90.550.50">
    <property type="match status" value="1"/>
</dbReference>
<sequence length="338" mass="38767">MRVSHLFIANLKFFIGLVIGITASFVLMSHRDLTSRVTLQTYVDRSVYSYEQDSRSFKAAGFSDLHMHDDDDTTALQLAQQVRVLCWIMTSPTNLDTKAVHIRNTWGKRCTKLLFMSSKWNSTFPAIGLNVSEGRQHLTAKTMEAFRYVYKHHLNDADWFMKADDDTYVIMENLRYFLSSYNTEKPVYFGHVFKIVTKQGYASGGAGYILSKEALRRLATKGHNTSICRQDGGAEDAEVGKCFYGLGVKLLPTADRLGRTRFHCLRPWDHIMGAYDKWFYKYDANGARGGIDSLSDYAVSFHYISPPRLYEMEYFVYHLRPFGIIPRPQTLNSENITA</sequence>
<dbReference type="Pfam" id="PF02434">
    <property type="entry name" value="Fringe"/>
    <property type="match status" value="1"/>
</dbReference>
<comment type="caution">
    <text evidence="22">The sequence shown here is derived from an EMBL/GenBank/DDBJ whole genome shotgun (WGS) entry which is preliminary data.</text>
</comment>
<keyword evidence="8" id="KW-0808">Transferase</keyword>
<evidence type="ECO:0000256" key="1">
    <source>
        <dbReference type="ARBA" id="ARBA00001936"/>
    </source>
</evidence>